<protein>
    <submittedName>
        <fullName evidence="2">Cupin domain-containing protein</fullName>
    </submittedName>
</protein>
<dbReference type="EMBL" id="JAHHHV010000009">
    <property type="protein sequence ID" value="MBW4464255.1"/>
    <property type="molecule type" value="Genomic_DNA"/>
</dbReference>
<reference evidence="2" key="1">
    <citation type="submission" date="2021-05" db="EMBL/GenBank/DDBJ databases">
        <authorList>
            <person name="Pietrasiak N."/>
            <person name="Ward R."/>
            <person name="Stajich J.E."/>
            <person name="Kurbessoian T."/>
        </authorList>
    </citation>
    <scope>NUCLEOTIDE SEQUENCE</scope>
    <source>
        <strain evidence="2">GSE-TBD4-15B</strain>
    </source>
</reference>
<sequence length="112" mass="12362">MDTTVTKVDSQNSPKGKMGQIYLASGVHLAMRLWKDEQPSDPKPEAERDYETVGYVIQGRAELHIAGQTVILEPGNSWIVPQGTRHSYKILEPFTAVEATSPPARVDDRDAA</sequence>
<dbReference type="Pfam" id="PF07883">
    <property type="entry name" value="Cupin_2"/>
    <property type="match status" value="1"/>
</dbReference>
<feature type="domain" description="Cupin type-2" evidence="1">
    <location>
        <begin position="48"/>
        <end position="90"/>
    </location>
</feature>
<accession>A0A951P8E8</accession>
<evidence type="ECO:0000313" key="3">
    <source>
        <dbReference type="Proteomes" id="UP000707356"/>
    </source>
</evidence>
<dbReference type="Gene3D" id="2.60.120.10">
    <property type="entry name" value="Jelly Rolls"/>
    <property type="match status" value="1"/>
</dbReference>
<dbReference type="AlphaFoldDB" id="A0A951P8E8"/>
<dbReference type="Proteomes" id="UP000707356">
    <property type="component" value="Unassembled WGS sequence"/>
</dbReference>
<dbReference type="InterPro" id="IPR014710">
    <property type="entry name" value="RmlC-like_jellyroll"/>
</dbReference>
<gene>
    <name evidence="2" type="ORF">KME07_02290</name>
</gene>
<comment type="caution">
    <text evidence="2">The sequence shown here is derived from an EMBL/GenBank/DDBJ whole genome shotgun (WGS) entry which is preliminary data.</text>
</comment>
<dbReference type="SUPFAM" id="SSF51182">
    <property type="entry name" value="RmlC-like cupins"/>
    <property type="match status" value="1"/>
</dbReference>
<dbReference type="InterPro" id="IPR011051">
    <property type="entry name" value="RmlC_Cupin_sf"/>
</dbReference>
<proteinExistence type="predicted"/>
<organism evidence="2 3">
    <name type="scientific">Pegethrix bostrychoides GSE-TBD4-15B</name>
    <dbReference type="NCBI Taxonomy" id="2839662"/>
    <lineage>
        <taxon>Bacteria</taxon>
        <taxon>Bacillati</taxon>
        <taxon>Cyanobacteriota</taxon>
        <taxon>Cyanophyceae</taxon>
        <taxon>Oculatellales</taxon>
        <taxon>Oculatellaceae</taxon>
        <taxon>Pegethrix</taxon>
    </lineage>
</organism>
<dbReference type="InterPro" id="IPR013096">
    <property type="entry name" value="Cupin_2"/>
</dbReference>
<reference evidence="2" key="2">
    <citation type="journal article" date="2022" name="Microbiol. Resour. Announc.">
        <title>Metagenome Sequencing to Explore Phylogenomics of Terrestrial Cyanobacteria.</title>
        <authorList>
            <person name="Ward R.D."/>
            <person name="Stajich J.E."/>
            <person name="Johansen J.R."/>
            <person name="Huntemann M."/>
            <person name="Clum A."/>
            <person name="Foster B."/>
            <person name="Foster B."/>
            <person name="Roux S."/>
            <person name="Palaniappan K."/>
            <person name="Varghese N."/>
            <person name="Mukherjee S."/>
            <person name="Reddy T.B.K."/>
            <person name="Daum C."/>
            <person name="Copeland A."/>
            <person name="Chen I.A."/>
            <person name="Ivanova N.N."/>
            <person name="Kyrpides N.C."/>
            <person name="Shapiro N."/>
            <person name="Eloe-Fadrosh E.A."/>
            <person name="Pietrasiak N."/>
        </authorList>
    </citation>
    <scope>NUCLEOTIDE SEQUENCE</scope>
    <source>
        <strain evidence="2">GSE-TBD4-15B</strain>
    </source>
</reference>
<evidence type="ECO:0000313" key="2">
    <source>
        <dbReference type="EMBL" id="MBW4464255.1"/>
    </source>
</evidence>
<evidence type="ECO:0000259" key="1">
    <source>
        <dbReference type="Pfam" id="PF07883"/>
    </source>
</evidence>
<name>A0A951P8E8_9CYAN</name>